<comment type="caution">
    <text evidence="4">The sequence shown here is derived from an EMBL/GenBank/DDBJ whole genome shotgun (WGS) entry which is preliminary data.</text>
</comment>
<dbReference type="EMBL" id="MHCR01000011">
    <property type="protein sequence ID" value="OGY25662.1"/>
    <property type="molecule type" value="Genomic_DNA"/>
</dbReference>
<evidence type="ECO:0000259" key="3">
    <source>
        <dbReference type="Pfam" id="PF13649"/>
    </source>
</evidence>
<evidence type="ECO:0000256" key="1">
    <source>
        <dbReference type="ARBA" id="ARBA00022603"/>
    </source>
</evidence>
<proteinExistence type="predicted"/>
<evidence type="ECO:0000256" key="2">
    <source>
        <dbReference type="ARBA" id="ARBA00022679"/>
    </source>
</evidence>
<evidence type="ECO:0000313" key="4">
    <source>
        <dbReference type="EMBL" id="OGY25662.1"/>
    </source>
</evidence>
<dbReference type="SUPFAM" id="SSF53335">
    <property type="entry name" value="S-adenosyl-L-methionine-dependent methyltransferases"/>
    <property type="match status" value="1"/>
</dbReference>
<dbReference type="Gene3D" id="3.40.50.150">
    <property type="entry name" value="Vaccinia Virus protein VP39"/>
    <property type="match status" value="1"/>
</dbReference>
<name>A0A1G1WD86_9BACT</name>
<feature type="domain" description="Methyltransferase" evidence="3">
    <location>
        <begin position="53"/>
        <end position="143"/>
    </location>
</feature>
<dbReference type="AlphaFoldDB" id="A0A1G1WD86"/>
<dbReference type="GO" id="GO:0032259">
    <property type="term" value="P:methylation"/>
    <property type="evidence" value="ECO:0007669"/>
    <property type="project" value="UniProtKB-KW"/>
</dbReference>
<organism evidence="4 5">
    <name type="scientific">Candidatus Woykebacteria bacterium RBG_16_39_9b</name>
    <dbReference type="NCBI Taxonomy" id="1802595"/>
    <lineage>
        <taxon>Bacteria</taxon>
        <taxon>Candidatus Woykeibacteriota</taxon>
    </lineage>
</organism>
<reference evidence="4 5" key="1">
    <citation type="journal article" date="2016" name="Nat. Commun.">
        <title>Thousands of microbial genomes shed light on interconnected biogeochemical processes in an aquifer system.</title>
        <authorList>
            <person name="Anantharaman K."/>
            <person name="Brown C.T."/>
            <person name="Hug L.A."/>
            <person name="Sharon I."/>
            <person name="Castelle C.J."/>
            <person name="Probst A.J."/>
            <person name="Thomas B.C."/>
            <person name="Singh A."/>
            <person name="Wilkins M.J."/>
            <person name="Karaoz U."/>
            <person name="Brodie E.L."/>
            <person name="Williams K.H."/>
            <person name="Hubbard S.S."/>
            <person name="Banfield J.F."/>
        </authorList>
    </citation>
    <scope>NUCLEOTIDE SEQUENCE [LARGE SCALE GENOMIC DNA]</scope>
</reference>
<dbReference type="CDD" id="cd02440">
    <property type="entry name" value="AdoMet_MTases"/>
    <property type="match status" value="1"/>
</dbReference>
<dbReference type="PANTHER" id="PTHR43861">
    <property type="entry name" value="TRANS-ACONITATE 2-METHYLTRANSFERASE-RELATED"/>
    <property type="match status" value="1"/>
</dbReference>
<dbReference type="InterPro" id="IPR029063">
    <property type="entry name" value="SAM-dependent_MTases_sf"/>
</dbReference>
<keyword evidence="1" id="KW-0489">Methyltransferase</keyword>
<dbReference type="Pfam" id="PF13649">
    <property type="entry name" value="Methyltransf_25"/>
    <property type="match status" value="1"/>
</dbReference>
<protein>
    <recommendedName>
        <fullName evidence="3">Methyltransferase domain-containing protein</fullName>
    </recommendedName>
</protein>
<dbReference type="STRING" id="1802595.A2134_01905"/>
<dbReference type="PANTHER" id="PTHR43861:SF1">
    <property type="entry name" value="TRANS-ACONITATE 2-METHYLTRANSFERASE"/>
    <property type="match status" value="1"/>
</dbReference>
<dbReference type="GO" id="GO:0008168">
    <property type="term" value="F:methyltransferase activity"/>
    <property type="evidence" value="ECO:0007669"/>
    <property type="project" value="UniProtKB-KW"/>
</dbReference>
<dbReference type="Proteomes" id="UP000178162">
    <property type="component" value="Unassembled WGS sequence"/>
</dbReference>
<accession>A0A1G1WD86</accession>
<gene>
    <name evidence="4" type="ORF">A2134_01905</name>
</gene>
<dbReference type="InterPro" id="IPR041698">
    <property type="entry name" value="Methyltransf_25"/>
</dbReference>
<keyword evidence="2" id="KW-0808">Transferase</keyword>
<evidence type="ECO:0000313" key="5">
    <source>
        <dbReference type="Proteomes" id="UP000178162"/>
    </source>
</evidence>
<sequence>MKSEINTSFDSSGEEIISLYDKVASSIAEIYEKQNHIEWIQRFAKQLPQGGRILDLGCGTGKDVAIFNDLGFKASGIDGSVGMLSEAVRIHPNIKVAFGDVRKLEFPDNFFDGVWSWSVITHLKGEDKKSVLKEVYRVLKKGGLFAQTIWRGRGLFVYTFHKNVVQRPHFLISVSSWQKLYKEAGFTNFNIKNISAKKGRGSIYLTATSK</sequence>